<evidence type="ECO:0000256" key="1">
    <source>
        <dbReference type="ARBA" id="ARBA00010975"/>
    </source>
</evidence>
<reference evidence="4" key="1">
    <citation type="submission" date="2018-02" db="EMBL/GenBank/DDBJ databases">
        <authorList>
            <person name="Cohen D.B."/>
            <person name="Kent A.D."/>
        </authorList>
    </citation>
    <scope>NUCLEOTIDE SEQUENCE</scope>
</reference>
<organism evidence="4">
    <name type="scientific">Fagus sylvatica</name>
    <name type="common">Beechnut</name>
    <dbReference type="NCBI Taxonomy" id="28930"/>
    <lineage>
        <taxon>Eukaryota</taxon>
        <taxon>Viridiplantae</taxon>
        <taxon>Streptophyta</taxon>
        <taxon>Embryophyta</taxon>
        <taxon>Tracheophyta</taxon>
        <taxon>Spermatophyta</taxon>
        <taxon>Magnoliopsida</taxon>
        <taxon>eudicotyledons</taxon>
        <taxon>Gunneridae</taxon>
        <taxon>Pentapetalae</taxon>
        <taxon>rosids</taxon>
        <taxon>fabids</taxon>
        <taxon>Fagales</taxon>
        <taxon>Fagaceae</taxon>
        <taxon>Fagus</taxon>
    </lineage>
</organism>
<dbReference type="AlphaFoldDB" id="A0A2N9EIM9"/>
<proteinExistence type="inferred from homology"/>
<feature type="compositionally biased region" description="Polar residues" evidence="2">
    <location>
        <begin position="115"/>
        <end position="127"/>
    </location>
</feature>
<evidence type="ECO:0000313" key="3">
    <source>
        <dbReference type="EMBL" id="SPC75357.1"/>
    </source>
</evidence>
<feature type="region of interest" description="Disordered" evidence="2">
    <location>
        <begin position="75"/>
        <end position="134"/>
    </location>
</feature>
<dbReference type="PANTHER" id="PTHR33493:SF29">
    <property type="entry name" value="LATE EMBRYOGENESIS ABUNDANT PROTEIN"/>
    <property type="match status" value="1"/>
</dbReference>
<dbReference type="PANTHER" id="PTHR33493">
    <property type="entry name" value="LATE EMBRYOGENESIS ABUNDANT PROTEIN 6-RELATED"/>
    <property type="match status" value="1"/>
</dbReference>
<evidence type="ECO:0000313" key="4">
    <source>
        <dbReference type="EMBL" id="SPC78796.1"/>
    </source>
</evidence>
<dbReference type="GO" id="GO:0009793">
    <property type="term" value="P:embryo development ending in seed dormancy"/>
    <property type="evidence" value="ECO:0007669"/>
    <property type="project" value="InterPro"/>
</dbReference>
<protein>
    <submittedName>
        <fullName evidence="4">Uncharacterized protein</fullName>
    </submittedName>
</protein>
<evidence type="ECO:0000256" key="2">
    <source>
        <dbReference type="SAM" id="MobiDB-lite"/>
    </source>
</evidence>
<accession>A0A2N9EIM9</accession>
<sequence>MRVPQNFTHNLVLNAVKEKLHDMSEMRKAKAQAKAEEKAEKDIAKARMDVAHEVRLAKEAEAEMELHVAKAGEKVEKEAAKHAPMQPNASGTNMADHGAMSTGNRSLDDPAGAPPTTNTAEMNTTQAPPVKKFL</sequence>
<dbReference type="InterPro" id="IPR005513">
    <property type="entry name" value="LEA_1"/>
</dbReference>
<dbReference type="EMBL" id="OIVN01000349">
    <property type="protein sequence ID" value="SPC78796.1"/>
    <property type="molecule type" value="Genomic_DNA"/>
</dbReference>
<dbReference type="EMBL" id="OIVN01000157">
    <property type="protein sequence ID" value="SPC75357.1"/>
    <property type="molecule type" value="Genomic_DNA"/>
</dbReference>
<gene>
    <name evidence="3" type="ORF">FSB_LOCUS3239</name>
    <name evidence="4" type="ORF">FSB_LOCUS6678</name>
</gene>
<comment type="similarity">
    <text evidence="1">Belongs to the LEA type 1 family.</text>
</comment>
<name>A0A2N9EIM9_FAGSY</name>
<dbReference type="Pfam" id="PF03760">
    <property type="entry name" value="LEA_1"/>
    <property type="match status" value="1"/>
</dbReference>